<dbReference type="InterPro" id="IPR011051">
    <property type="entry name" value="RmlC_Cupin_sf"/>
</dbReference>
<dbReference type="RefSeq" id="WP_081216627.1">
    <property type="nucleotide sequence ID" value="NZ_AUXZ01000131.1"/>
</dbReference>
<dbReference type="PANTHER" id="PTHR33387:SF3">
    <property type="entry name" value="DUF985 DOMAIN-CONTAINING PROTEIN"/>
    <property type="match status" value="1"/>
</dbReference>
<dbReference type="Gene3D" id="3.20.170.20">
    <property type="entry name" value="Protein of unknown function DUF952"/>
    <property type="match status" value="1"/>
</dbReference>
<dbReference type="SUPFAM" id="SSF56399">
    <property type="entry name" value="ADP-ribosylation"/>
    <property type="match status" value="1"/>
</dbReference>
<dbReference type="PATRIC" id="fig|1365251.3.peg.5048"/>
<dbReference type="AlphaFoldDB" id="A0A167A5V7"/>
<evidence type="ECO:0000313" key="3">
    <source>
        <dbReference type="Proteomes" id="UP000076503"/>
    </source>
</evidence>
<dbReference type="OrthoDB" id="9798288at2"/>
<gene>
    <name evidence="2" type="ORF">N476_25535</name>
</gene>
<proteinExistence type="predicted"/>
<dbReference type="Gene3D" id="2.60.120.10">
    <property type="entry name" value="Jelly Rolls"/>
    <property type="match status" value="1"/>
</dbReference>
<dbReference type="InterPro" id="IPR039935">
    <property type="entry name" value="YML079W-like"/>
</dbReference>
<reference evidence="2 3" key="1">
    <citation type="submission" date="2013-07" db="EMBL/GenBank/DDBJ databases">
        <title>Comparative Genomic and Metabolomic Analysis of Twelve Strains of Pseudoalteromonas luteoviolacea.</title>
        <authorList>
            <person name="Vynne N.G."/>
            <person name="Mansson M."/>
            <person name="Gram L."/>
        </authorList>
    </citation>
    <scope>NUCLEOTIDE SEQUENCE [LARGE SCALE GENOMIC DNA]</scope>
    <source>
        <strain evidence="2 3">H33</strain>
    </source>
</reference>
<dbReference type="SUPFAM" id="SSF51182">
    <property type="entry name" value="RmlC-like cupins"/>
    <property type="match status" value="1"/>
</dbReference>
<name>A0A167A5V7_9GAMM</name>
<accession>A0A167A5V7</accession>
<dbReference type="InterPro" id="IPR009297">
    <property type="entry name" value="DUF952"/>
</dbReference>
<sequence>MTTHNAIFVLFCGGEITLTNEDYAPSSLQSEGYIHACTATQVEVVYQRFYANLDSVKVAVIDPRRVNAKLVFEAPSEPMDAHTGFPHIYGKLNLDAVVDIVDYQLFTHQEITPDILDVLAHYRFDRLPVEGTLYKSTWRADNELGDSTPVGTAMMGMYCSALKSVSCFHRLTHDEVWHFYQGDAFNLYLLYPDGTSQTIVMGTDFSKGQQIQCRIPAGVWQAGELAPGGQYALFGCTMAPGFTGDCFEAADHDALKQSYPEMAAVCNRLAINNHETKMPAGFAS</sequence>
<dbReference type="PANTHER" id="PTHR33387">
    <property type="entry name" value="RMLC-LIKE JELLY ROLL FOLD PROTEIN"/>
    <property type="match status" value="1"/>
</dbReference>
<comment type="caution">
    <text evidence="2">The sequence shown here is derived from an EMBL/GenBank/DDBJ whole genome shotgun (WGS) entry which is preliminary data.</text>
</comment>
<evidence type="ECO:0000313" key="2">
    <source>
        <dbReference type="EMBL" id="KZN45017.1"/>
    </source>
</evidence>
<dbReference type="Proteomes" id="UP000076503">
    <property type="component" value="Unassembled WGS sequence"/>
</dbReference>
<dbReference type="CDD" id="cd06121">
    <property type="entry name" value="cupin_YML079wp"/>
    <property type="match status" value="1"/>
</dbReference>
<protein>
    <recommendedName>
        <fullName evidence="1">DUF985 domain-containing protein</fullName>
    </recommendedName>
</protein>
<dbReference type="InterPro" id="IPR009327">
    <property type="entry name" value="Cupin_DUF985"/>
</dbReference>
<organism evidence="2 3">
    <name type="scientific">Pseudoalteromonas luteoviolacea H33</name>
    <dbReference type="NCBI Taxonomy" id="1365251"/>
    <lineage>
        <taxon>Bacteria</taxon>
        <taxon>Pseudomonadati</taxon>
        <taxon>Pseudomonadota</taxon>
        <taxon>Gammaproteobacteria</taxon>
        <taxon>Alteromonadales</taxon>
        <taxon>Pseudoalteromonadaceae</taxon>
        <taxon>Pseudoalteromonas</taxon>
    </lineage>
</organism>
<dbReference type="Pfam" id="PF06108">
    <property type="entry name" value="DUF952"/>
    <property type="match status" value="1"/>
</dbReference>
<dbReference type="EMBL" id="AUXZ01000131">
    <property type="protein sequence ID" value="KZN45017.1"/>
    <property type="molecule type" value="Genomic_DNA"/>
</dbReference>
<dbReference type="InterPro" id="IPR014710">
    <property type="entry name" value="RmlC-like_jellyroll"/>
</dbReference>
<dbReference type="Pfam" id="PF06172">
    <property type="entry name" value="Cupin_5"/>
    <property type="match status" value="1"/>
</dbReference>
<evidence type="ECO:0000259" key="1">
    <source>
        <dbReference type="Pfam" id="PF06172"/>
    </source>
</evidence>
<feature type="domain" description="DUF985" evidence="1">
    <location>
        <begin position="120"/>
        <end position="249"/>
    </location>
</feature>